<dbReference type="EMBL" id="UINC01001021">
    <property type="protein sequence ID" value="SUZ67796.1"/>
    <property type="molecule type" value="Genomic_DNA"/>
</dbReference>
<dbReference type="InterPro" id="IPR043144">
    <property type="entry name" value="Mal/L-sulf/L-lact_DH-like_ah"/>
</dbReference>
<proteinExistence type="inferred from homology"/>
<comment type="similarity">
    <text evidence="1">Belongs to the LDH2/MDH2 oxidoreductase family.</text>
</comment>
<dbReference type="InterPro" id="IPR036111">
    <property type="entry name" value="Mal/L-sulfo/L-lacto_DH-like_sf"/>
</dbReference>
<evidence type="ECO:0008006" key="4">
    <source>
        <dbReference type="Google" id="ProtNLM"/>
    </source>
</evidence>
<gene>
    <name evidence="3" type="ORF">METZ01_LOCUS20650</name>
</gene>
<evidence type="ECO:0000256" key="2">
    <source>
        <dbReference type="ARBA" id="ARBA00023002"/>
    </source>
</evidence>
<sequence length="358" mass="38274">VLEQFKVSHDNAEFVQGDDLKRTVAGIFEKLGVSPEDSLLAADVQVQADLRGVDSHGVSNMLKSYIQGYQEGSINPQPNWKVIRETPSTATVDSDRGLGTIITPKAMDIAIEKAKNVGLGMVTIGNARHLGMASYHAMKALDHDMIGVCMTSCPPSVLPTFGAEPRLGTNPIAIAVPCLHEPPFVFDAATSSVAVNKIRIAGRLGAEIPGGWLAAEDGSPIMEPSLAPEKVTLLPLGSDREGGSHKGYGLSCIVDIMAGVLTGFGYGVVPGRPNFGHMVAAYSIDAFTDVEPFKVQMDEWSQMMQTTKPAPGHDRVLVAGQPEAEVEAVRREEGIPLHPEVADWIRDTCGEMSVPCFF</sequence>
<keyword evidence="2" id="KW-0560">Oxidoreductase</keyword>
<organism evidence="3">
    <name type="scientific">marine metagenome</name>
    <dbReference type="NCBI Taxonomy" id="408172"/>
    <lineage>
        <taxon>unclassified sequences</taxon>
        <taxon>metagenomes</taxon>
        <taxon>ecological metagenomes</taxon>
    </lineage>
</organism>
<accession>A0A381PL73</accession>
<evidence type="ECO:0000256" key="1">
    <source>
        <dbReference type="ARBA" id="ARBA00006056"/>
    </source>
</evidence>
<dbReference type="PANTHER" id="PTHR11091:SF0">
    <property type="entry name" value="MALATE DEHYDROGENASE"/>
    <property type="match status" value="1"/>
</dbReference>
<name>A0A381PL73_9ZZZZ</name>
<dbReference type="AlphaFoldDB" id="A0A381PL73"/>
<feature type="non-terminal residue" evidence="3">
    <location>
        <position position="1"/>
    </location>
</feature>
<dbReference type="GO" id="GO:0016491">
    <property type="term" value="F:oxidoreductase activity"/>
    <property type="evidence" value="ECO:0007669"/>
    <property type="project" value="UniProtKB-KW"/>
</dbReference>
<dbReference type="SUPFAM" id="SSF89733">
    <property type="entry name" value="L-sulfolactate dehydrogenase-like"/>
    <property type="match status" value="1"/>
</dbReference>
<dbReference type="Gene3D" id="3.30.1370.60">
    <property type="entry name" value="Hypothetical oxidoreductase yiak, domain 2"/>
    <property type="match status" value="1"/>
</dbReference>
<dbReference type="InterPro" id="IPR003767">
    <property type="entry name" value="Malate/L-lactate_DH-like"/>
</dbReference>
<protein>
    <recommendedName>
        <fullName evidence="4">Malate dehydrogenase</fullName>
    </recommendedName>
</protein>
<dbReference type="Pfam" id="PF02615">
    <property type="entry name" value="Ldh_2"/>
    <property type="match status" value="1"/>
</dbReference>
<evidence type="ECO:0000313" key="3">
    <source>
        <dbReference type="EMBL" id="SUZ67796.1"/>
    </source>
</evidence>
<dbReference type="Gene3D" id="1.10.1530.10">
    <property type="match status" value="1"/>
</dbReference>
<dbReference type="PANTHER" id="PTHR11091">
    <property type="entry name" value="OXIDOREDUCTASE-RELATED"/>
    <property type="match status" value="1"/>
</dbReference>
<reference evidence="3" key="1">
    <citation type="submission" date="2018-05" db="EMBL/GenBank/DDBJ databases">
        <authorList>
            <person name="Lanie J.A."/>
            <person name="Ng W.-L."/>
            <person name="Kazmierczak K.M."/>
            <person name="Andrzejewski T.M."/>
            <person name="Davidsen T.M."/>
            <person name="Wayne K.J."/>
            <person name="Tettelin H."/>
            <person name="Glass J.I."/>
            <person name="Rusch D."/>
            <person name="Podicherti R."/>
            <person name="Tsui H.-C.T."/>
            <person name="Winkler M.E."/>
        </authorList>
    </citation>
    <scope>NUCLEOTIDE SEQUENCE</scope>
</reference>
<dbReference type="InterPro" id="IPR043143">
    <property type="entry name" value="Mal/L-sulf/L-lact_DH-like_NADP"/>
</dbReference>